<dbReference type="AlphaFoldDB" id="A0A9N9G3I2"/>
<dbReference type="OrthoDB" id="2411751at2759"/>
<keyword evidence="2" id="KW-1185">Reference proteome</keyword>
<proteinExistence type="predicted"/>
<comment type="caution">
    <text evidence="1">The sequence shown here is derived from an EMBL/GenBank/DDBJ whole genome shotgun (WGS) entry which is preliminary data.</text>
</comment>
<gene>
    <name evidence="1" type="ORF">PBRASI_LOCUS6679</name>
</gene>
<dbReference type="Proteomes" id="UP000789739">
    <property type="component" value="Unassembled WGS sequence"/>
</dbReference>
<dbReference type="SUPFAM" id="SSF140996">
    <property type="entry name" value="Hermes dimerisation domain"/>
    <property type="match status" value="1"/>
</dbReference>
<accession>A0A9N9G3I2</accession>
<name>A0A9N9G3I2_9GLOM</name>
<dbReference type="EMBL" id="CAJVPI010000918">
    <property type="protein sequence ID" value="CAG8582194.1"/>
    <property type="molecule type" value="Genomic_DNA"/>
</dbReference>
<organism evidence="1 2">
    <name type="scientific">Paraglomus brasilianum</name>
    <dbReference type="NCBI Taxonomy" id="144538"/>
    <lineage>
        <taxon>Eukaryota</taxon>
        <taxon>Fungi</taxon>
        <taxon>Fungi incertae sedis</taxon>
        <taxon>Mucoromycota</taxon>
        <taxon>Glomeromycotina</taxon>
        <taxon>Glomeromycetes</taxon>
        <taxon>Paraglomerales</taxon>
        <taxon>Paraglomeraceae</taxon>
        <taxon>Paraglomus</taxon>
    </lineage>
</organism>
<reference evidence="1" key="1">
    <citation type="submission" date="2021-06" db="EMBL/GenBank/DDBJ databases">
        <authorList>
            <person name="Kallberg Y."/>
            <person name="Tangrot J."/>
            <person name="Rosling A."/>
        </authorList>
    </citation>
    <scope>NUCLEOTIDE SEQUENCE</scope>
    <source>
        <strain evidence="1">BR232B</strain>
    </source>
</reference>
<protein>
    <submittedName>
        <fullName evidence="1">11180_t:CDS:1</fullName>
    </submittedName>
</protein>
<sequence>MSIASVRTSISSMSGFSEELEFHRRLLRMVVHNRLSFRFIESRTFKRFVTFFNPLVKIPTRQKLSNKVLVEYAEKLERERILELQKYNEPVTLMFDGWKNVRCQEVLGAVLLSPSNQIYIWGAEDISLESQRTPDVMRTMRAFLQRAEDQNIRIGTIVTDSASSFAAARRLMRRERRDIWVQSIQQSM</sequence>
<evidence type="ECO:0000313" key="2">
    <source>
        <dbReference type="Proteomes" id="UP000789739"/>
    </source>
</evidence>
<evidence type="ECO:0000313" key="1">
    <source>
        <dbReference type="EMBL" id="CAG8582194.1"/>
    </source>
</evidence>